<evidence type="ECO:0000313" key="1">
    <source>
        <dbReference type="EMBL" id="MBQ0936717.1"/>
    </source>
</evidence>
<proteinExistence type="predicted"/>
<reference evidence="1 2" key="1">
    <citation type="submission" date="2021-04" db="EMBL/GenBank/DDBJ databases">
        <title>The genome sequence of type strain Ideonella paludis KCTC 32238.</title>
        <authorList>
            <person name="Liu Y."/>
        </authorList>
    </citation>
    <scope>NUCLEOTIDE SEQUENCE [LARGE SCALE GENOMIC DNA]</scope>
    <source>
        <strain evidence="1 2">KCTC 32238</strain>
    </source>
</reference>
<dbReference type="Proteomes" id="UP000672097">
    <property type="component" value="Unassembled WGS sequence"/>
</dbReference>
<dbReference type="InterPro" id="IPR009363">
    <property type="entry name" value="Phage_Mu_Gp16"/>
</dbReference>
<gene>
    <name evidence="1" type="ORF">KAK11_15395</name>
</gene>
<protein>
    <submittedName>
        <fullName evidence="1">Regulatory protein GemA</fullName>
    </submittedName>
</protein>
<accession>A0ABS5DZY6</accession>
<comment type="caution">
    <text evidence="1">The sequence shown here is derived from an EMBL/GenBank/DDBJ whole genome shotgun (WGS) entry which is preliminary data.</text>
</comment>
<name>A0ABS5DZY6_9BURK</name>
<evidence type="ECO:0000313" key="2">
    <source>
        <dbReference type="Proteomes" id="UP000672097"/>
    </source>
</evidence>
<organism evidence="1 2">
    <name type="scientific">Ideonella paludis</name>
    <dbReference type="NCBI Taxonomy" id="1233411"/>
    <lineage>
        <taxon>Bacteria</taxon>
        <taxon>Pseudomonadati</taxon>
        <taxon>Pseudomonadota</taxon>
        <taxon>Betaproteobacteria</taxon>
        <taxon>Burkholderiales</taxon>
        <taxon>Sphaerotilaceae</taxon>
        <taxon>Ideonella</taxon>
    </lineage>
</organism>
<dbReference type="RefSeq" id="WP_210810105.1">
    <property type="nucleotide sequence ID" value="NZ_JAGQDG010000006.1"/>
</dbReference>
<keyword evidence="2" id="KW-1185">Reference proteome</keyword>
<dbReference type="EMBL" id="JAGQDG010000006">
    <property type="protein sequence ID" value="MBQ0936717.1"/>
    <property type="molecule type" value="Genomic_DNA"/>
</dbReference>
<sequence length="166" mass="17868">MSARPQAVVIDDTTHADDPAYAIEVKLIHIGRGVLGLAEDQYRAVLEGVTGKSSAKQMTPAERQAVLARFKAMGFAPKPRANAKPAVHTIREAQHRKLRAMWYALAAVNAVGHPPNAEACNAAIEAWALRQVKGLESMATITGYQMAELIEGMKAWGQRVGAQVNG</sequence>
<dbReference type="Pfam" id="PF06252">
    <property type="entry name" value="GemA"/>
    <property type="match status" value="1"/>
</dbReference>